<dbReference type="AlphaFoldDB" id="A0A1B0C0D0"/>
<name>A0A1B0C0D0_9MUSC</name>
<accession>A0A1B0C0D0</accession>
<proteinExistence type="predicted"/>
<protein>
    <submittedName>
        <fullName evidence="1">Uncharacterized protein</fullName>
    </submittedName>
</protein>
<dbReference type="VEuPathDB" id="VectorBase:GPPI045807"/>
<evidence type="ECO:0000313" key="2">
    <source>
        <dbReference type="Proteomes" id="UP000092460"/>
    </source>
</evidence>
<evidence type="ECO:0000313" key="1">
    <source>
        <dbReference type="EnsemblMetazoa" id="GPPI045807-PA"/>
    </source>
</evidence>
<organism evidence="1 2">
    <name type="scientific">Glossina palpalis gambiensis</name>
    <dbReference type="NCBI Taxonomy" id="67801"/>
    <lineage>
        <taxon>Eukaryota</taxon>
        <taxon>Metazoa</taxon>
        <taxon>Ecdysozoa</taxon>
        <taxon>Arthropoda</taxon>
        <taxon>Hexapoda</taxon>
        <taxon>Insecta</taxon>
        <taxon>Pterygota</taxon>
        <taxon>Neoptera</taxon>
        <taxon>Endopterygota</taxon>
        <taxon>Diptera</taxon>
        <taxon>Brachycera</taxon>
        <taxon>Muscomorpha</taxon>
        <taxon>Hippoboscoidea</taxon>
        <taxon>Glossinidae</taxon>
        <taxon>Glossina</taxon>
    </lineage>
</organism>
<dbReference type="EnsemblMetazoa" id="GPPI045807-RA">
    <property type="protein sequence ID" value="GPPI045807-PA"/>
    <property type="gene ID" value="GPPI045807"/>
</dbReference>
<sequence>MDSVGPQIRGVFDDVGDSNLFLGCCSKMPHNSSILALLRSPRRKLDDTLMLLKAKHGRWQQYAYHLSIEDVEICIRSNVWII</sequence>
<dbReference type="Proteomes" id="UP000092460">
    <property type="component" value="Unassembled WGS sequence"/>
</dbReference>
<keyword evidence="2" id="KW-1185">Reference proteome</keyword>
<reference evidence="2" key="1">
    <citation type="submission" date="2015-01" db="EMBL/GenBank/DDBJ databases">
        <authorList>
            <person name="Aksoy S."/>
            <person name="Warren W."/>
            <person name="Wilson R.K."/>
        </authorList>
    </citation>
    <scope>NUCLEOTIDE SEQUENCE [LARGE SCALE GENOMIC DNA]</scope>
    <source>
        <strain evidence="2">IAEA</strain>
    </source>
</reference>
<reference evidence="1" key="2">
    <citation type="submission" date="2020-05" db="UniProtKB">
        <authorList>
            <consortium name="EnsemblMetazoa"/>
        </authorList>
    </citation>
    <scope>IDENTIFICATION</scope>
    <source>
        <strain evidence="1">IAEA</strain>
    </source>
</reference>
<dbReference type="EMBL" id="JXJN01023518">
    <property type="status" value="NOT_ANNOTATED_CDS"/>
    <property type="molecule type" value="Genomic_DNA"/>
</dbReference>